<dbReference type="AlphaFoldDB" id="A0A0U1RH49"/>
<organism evidence="1 2">
    <name type="scientific">Neisseria meningitidis serogroup A / serotype 4A (strain DSM 15465 / Z2491)</name>
    <dbReference type="NCBI Taxonomy" id="122587"/>
    <lineage>
        <taxon>Bacteria</taxon>
        <taxon>Pseudomonadati</taxon>
        <taxon>Pseudomonadota</taxon>
        <taxon>Betaproteobacteria</taxon>
        <taxon>Neisseriales</taxon>
        <taxon>Neisseriaceae</taxon>
        <taxon>Neisseria</taxon>
    </lineage>
</organism>
<dbReference type="EnsemblBacteria" id="CAM07613">
    <property type="protein sequence ID" value="CAM07613"/>
    <property type="gene ID" value="NMA0310"/>
</dbReference>
<dbReference type="Proteomes" id="UP000000626">
    <property type="component" value="Chromosome"/>
</dbReference>
<dbReference type="EMBL" id="AL157959">
    <property type="protein sequence ID" value="CAM07613.1"/>
    <property type="molecule type" value="Genomic_DNA"/>
</dbReference>
<dbReference type="RefSeq" id="WP_002215116.1">
    <property type="nucleotide sequence ID" value="NC_003116.1"/>
</dbReference>
<dbReference type="KEGG" id="nma:NMA0310"/>
<evidence type="ECO:0000313" key="1">
    <source>
        <dbReference type="EMBL" id="CAM07613.1"/>
    </source>
</evidence>
<evidence type="ECO:0000313" key="2">
    <source>
        <dbReference type="Proteomes" id="UP000000626"/>
    </source>
</evidence>
<reference evidence="1 2" key="1">
    <citation type="journal article" date="2000" name="Nature">
        <title>Complete DNA sequence of a serogroup A strain of Neisseria meningitidis Z2491.</title>
        <authorList>
            <person name="Parkhill J."/>
            <person name="Achtman M."/>
            <person name="James K.D."/>
            <person name="Bentley S.D."/>
            <person name="Churcher C."/>
            <person name="Klee S.R."/>
            <person name="Morelli G."/>
            <person name="Basham D."/>
            <person name="Brown D."/>
            <person name="Chillingworth T."/>
            <person name="Davies R.M."/>
            <person name="Davis P."/>
            <person name="Devlin K."/>
            <person name="Feltwell T."/>
            <person name="Hamlin N."/>
            <person name="Holroyd S."/>
            <person name="Jagels K."/>
            <person name="Leather S."/>
            <person name="Moule S."/>
            <person name="Mungall K."/>
            <person name="Quail M.A."/>
            <person name="Rajandream M.A."/>
            <person name="Rutherford K.M."/>
            <person name="Simmonds M."/>
            <person name="Skelton J."/>
            <person name="Whitehead S."/>
            <person name="Spratt B.G."/>
            <person name="Barrell B.G."/>
        </authorList>
    </citation>
    <scope>NUCLEOTIDE SEQUENCE [LARGE SCALE GENOMIC DNA]</scope>
    <source>
        <strain evidence="2">DSM 15465 / Z2491</strain>
    </source>
</reference>
<sequence>MNLENYENILIKLLFYHNNLVNEYSYFIENKNLFKIVSRTKTSKGFFFTIEKPLNFLSKKTYFEFNFKYLHSGKERFGSFMCWINTNLMEFEGVFFNDLLPDNMIINNFFEIND</sequence>
<dbReference type="HOGENOM" id="CLU_2118438_0_0_4"/>
<accession>A0A0U1RH49</accession>
<gene>
    <name evidence="1" type="ordered locus">NMA0310</name>
</gene>
<proteinExistence type="predicted"/>
<protein>
    <submittedName>
        <fullName evidence="1">Uncharacterized protein</fullName>
    </submittedName>
</protein>
<name>A0A0U1RH49_NEIMA</name>